<dbReference type="GO" id="GO:0003735">
    <property type="term" value="F:structural constituent of ribosome"/>
    <property type="evidence" value="ECO:0007669"/>
    <property type="project" value="TreeGrafter"/>
</dbReference>
<organism evidence="1 2">
    <name type="scientific">Staphylotrichum tortipilum</name>
    <dbReference type="NCBI Taxonomy" id="2831512"/>
    <lineage>
        <taxon>Eukaryota</taxon>
        <taxon>Fungi</taxon>
        <taxon>Dikarya</taxon>
        <taxon>Ascomycota</taxon>
        <taxon>Pezizomycotina</taxon>
        <taxon>Sordariomycetes</taxon>
        <taxon>Sordariomycetidae</taxon>
        <taxon>Sordariales</taxon>
        <taxon>Chaetomiaceae</taxon>
        <taxon>Staphylotrichum</taxon>
    </lineage>
</organism>
<proteinExistence type="predicted"/>
<accession>A0AAN6MC85</accession>
<keyword evidence="1" id="KW-0687">Ribonucleoprotein</keyword>
<reference evidence="1" key="2">
    <citation type="submission" date="2023-05" db="EMBL/GenBank/DDBJ databases">
        <authorList>
            <consortium name="Lawrence Berkeley National Laboratory"/>
            <person name="Steindorff A."/>
            <person name="Hensen N."/>
            <person name="Bonometti L."/>
            <person name="Westerberg I."/>
            <person name="Brannstrom I.O."/>
            <person name="Guillou S."/>
            <person name="Cros-Aarteil S."/>
            <person name="Calhoun S."/>
            <person name="Haridas S."/>
            <person name="Kuo A."/>
            <person name="Mondo S."/>
            <person name="Pangilinan J."/>
            <person name="Riley R."/>
            <person name="Labutti K."/>
            <person name="Andreopoulos B."/>
            <person name="Lipzen A."/>
            <person name="Chen C."/>
            <person name="Yanf M."/>
            <person name="Daum C."/>
            <person name="Ng V."/>
            <person name="Clum A."/>
            <person name="Ohm R."/>
            <person name="Martin F."/>
            <person name="Silar P."/>
            <person name="Natvig D."/>
            <person name="Lalanne C."/>
            <person name="Gautier V."/>
            <person name="Ament-Velasquez S.L."/>
            <person name="Kruys A."/>
            <person name="Hutchinson M.I."/>
            <person name="Powell A.J."/>
            <person name="Barry K."/>
            <person name="Miller A.N."/>
            <person name="Grigoriev I.V."/>
            <person name="Debuchy R."/>
            <person name="Gladieux P."/>
            <person name="Thoren M.H."/>
            <person name="Johannesson H."/>
        </authorList>
    </citation>
    <scope>NUCLEOTIDE SEQUENCE</scope>
    <source>
        <strain evidence="1">CBS 103.79</strain>
    </source>
</reference>
<gene>
    <name evidence="1" type="ORF">C8A05DRAFT_19085</name>
</gene>
<dbReference type="EMBL" id="MU855961">
    <property type="protein sequence ID" value="KAK3898297.1"/>
    <property type="molecule type" value="Genomic_DNA"/>
</dbReference>
<reference evidence="1" key="1">
    <citation type="journal article" date="2023" name="Mol. Phylogenet. Evol.">
        <title>Genome-scale phylogeny and comparative genomics of the fungal order Sordariales.</title>
        <authorList>
            <person name="Hensen N."/>
            <person name="Bonometti L."/>
            <person name="Westerberg I."/>
            <person name="Brannstrom I.O."/>
            <person name="Guillou S."/>
            <person name="Cros-Aarteil S."/>
            <person name="Calhoun S."/>
            <person name="Haridas S."/>
            <person name="Kuo A."/>
            <person name="Mondo S."/>
            <person name="Pangilinan J."/>
            <person name="Riley R."/>
            <person name="LaButti K."/>
            <person name="Andreopoulos B."/>
            <person name="Lipzen A."/>
            <person name="Chen C."/>
            <person name="Yan M."/>
            <person name="Daum C."/>
            <person name="Ng V."/>
            <person name="Clum A."/>
            <person name="Steindorff A."/>
            <person name="Ohm R.A."/>
            <person name="Martin F."/>
            <person name="Silar P."/>
            <person name="Natvig D.O."/>
            <person name="Lalanne C."/>
            <person name="Gautier V."/>
            <person name="Ament-Velasquez S.L."/>
            <person name="Kruys A."/>
            <person name="Hutchinson M.I."/>
            <person name="Powell A.J."/>
            <person name="Barry K."/>
            <person name="Miller A.N."/>
            <person name="Grigoriev I.V."/>
            <person name="Debuchy R."/>
            <person name="Gladieux P."/>
            <person name="Hiltunen Thoren M."/>
            <person name="Johannesson H."/>
        </authorList>
    </citation>
    <scope>NUCLEOTIDE SEQUENCE</scope>
    <source>
        <strain evidence="1">CBS 103.79</strain>
    </source>
</reference>
<dbReference type="PANTHER" id="PTHR28058">
    <property type="entry name" value="37S RIBOSOMAL PROTEIN MRP51, MITOCHONDRIAL"/>
    <property type="match status" value="1"/>
</dbReference>
<dbReference type="GO" id="GO:0070124">
    <property type="term" value="P:mitochondrial translational initiation"/>
    <property type="evidence" value="ECO:0007669"/>
    <property type="project" value="TreeGrafter"/>
</dbReference>
<dbReference type="PANTHER" id="PTHR28058:SF1">
    <property type="entry name" value="SMALL RIBOSOMAL SUBUNIT PROTEIN BS1M"/>
    <property type="match status" value="1"/>
</dbReference>
<keyword evidence="2" id="KW-1185">Reference proteome</keyword>
<protein>
    <submittedName>
        <fullName evidence="1">Mitochondrial ribosomal protein MRP51</fullName>
    </submittedName>
</protein>
<sequence>MSTRSMSPGGALLRASRMFSLPAPLPAPKIDQGASIFHSETAMLPYPTHQVITTLNSSRERGDWGLKRPLPLRSTTKSTHPMLRVKAVDTAEQITDYASAADHGMTLKKFQELNMPVTILRTAGGGRIHTNDRTNVPRMSAFEDKLDKTHIPASKRAAAVEDRWRFEGPWLAGMSQGDFKTWLAEEVRPKRSQFRRFLKKKLAKEMSDKAAGKALDKAQELPDRIKAGSITDDQVTDYVRHLRTDNQALFEMVGEFLDLAPLKPPKPSHSAVGSQPVGSKFEFRDVNSPWAESGPPITHPSAGLSYLRTSMFLTNHPIYGPQMHQAAAEARILRLRRPGQVLGAKYGLAGFVVDAPMGDTSSNRQGQTVANLETFDPNLKGGAKTWVQPQSVLVNSSGHIMITVGDATPEVVLVTKELLGDAVCLDAPFAGPAEETASDLRARYKAADPPSMSSAEQYGL</sequence>
<dbReference type="Pfam" id="PF11709">
    <property type="entry name" value="Mit_ribos_Mrp51"/>
    <property type="match status" value="1"/>
</dbReference>
<keyword evidence="1" id="KW-0689">Ribosomal protein</keyword>
<evidence type="ECO:0000313" key="1">
    <source>
        <dbReference type="EMBL" id="KAK3898297.1"/>
    </source>
</evidence>
<dbReference type="AlphaFoldDB" id="A0AAN6MC85"/>
<dbReference type="InterPro" id="IPR016712">
    <property type="entry name" value="Rbsml_bS1m-like"/>
</dbReference>
<dbReference type="GO" id="GO:0005763">
    <property type="term" value="C:mitochondrial small ribosomal subunit"/>
    <property type="evidence" value="ECO:0007669"/>
    <property type="project" value="TreeGrafter"/>
</dbReference>
<dbReference type="Proteomes" id="UP001303889">
    <property type="component" value="Unassembled WGS sequence"/>
</dbReference>
<comment type="caution">
    <text evidence="1">The sequence shown here is derived from an EMBL/GenBank/DDBJ whole genome shotgun (WGS) entry which is preliminary data.</text>
</comment>
<name>A0AAN6MC85_9PEZI</name>
<evidence type="ECO:0000313" key="2">
    <source>
        <dbReference type="Proteomes" id="UP001303889"/>
    </source>
</evidence>